<evidence type="ECO:0000313" key="3">
    <source>
        <dbReference type="EMBL" id="CAB3771189.1"/>
    </source>
</evidence>
<evidence type="ECO:0000259" key="2">
    <source>
        <dbReference type="PROSITE" id="PS51208"/>
    </source>
</evidence>
<dbReference type="InterPro" id="IPR005546">
    <property type="entry name" value="Autotransporte_beta"/>
</dbReference>
<evidence type="ECO:0000313" key="4">
    <source>
        <dbReference type="Proteomes" id="UP000494329"/>
    </source>
</evidence>
<dbReference type="NCBIfam" id="TIGR02601">
    <property type="entry name" value="autotrns_rpt"/>
    <property type="match status" value="17"/>
</dbReference>
<dbReference type="SUPFAM" id="SSF51126">
    <property type="entry name" value="Pectin lyase-like"/>
    <property type="match status" value="10"/>
</dbReference>
<dbReference type="InterPro" id="IPR012332">
    <property type="entry name" value="Autotransporter_pectin_lyase_C"/>
</dbReference>
<dbReference type="SUPFAM" id="SSF103515">
    <property type="entry name" value="Autotransporter"/>
    <property type="match status" value="1"/>
</dbReference>
<dbReference type="InterPro" id="IPR013425">
    <property type="entry name" value="Autotrns_rpt"/>
</dbReference>
<dbReference type="InterPro" id="IPR036709">
    <property type="entry name" value="Autotransporte_beta_dom_sf"/>
</dbReference>
<feature type="domain" description="Autotransporter" evidence="2">
    <location>
        <begin position="2634"/>
        <end position="2919"/>
    </location>
</feature>
<evidence type="ECO:0000256" key="1">
    <source>
        <dbReference type="ARBA" id="ARBA00022729"/>
    </source>
</evidence>
<dbReference type="PANTHER" id="PTHR35037:SF3">
    <property type="entry name" value="C-TERMINAL REGION OF AIDA-LIKE PROTEIN"/>
    <property type="match status" value="1"/>
</dbReference>
<dbReference type="Pfam" id="PF18883">
    <property type="entry name" value="AC_1"/>
    <property type="match status" value="2"/>
</dbReference>
<dbReference type="InterPro" id="IPR043990">
    <property type="entry name" value="AC_1"/>
</dbReference>
<dbReference type="CDD" id="cd01344">
    <property type="entry name" value="PL2_Passenger_AT"/>
    <property type="match status" value="1"/>
</dbReference>
<organism evidence="3 4">
    <name type="scientific">Paraburkholderia solisilvae</name>
    <dbReference type="NCBI Taxonomy" id="624376"/>
    <lineage>
        <taxon>Bacteria</taxon>
        <taxon>Pseudomonadati</taxon>
        <taxon>Pseudomonadota</taxon>
        <taxon>Betaproteobacteria</taxon>
        <taxon>Burkholderiales</taxon>
        <taxon>Burkholderiaceae</taxon>
        <taxon>Paraburkholderia</taxon>
    </lineage>
</organism>
<dbReference type="PANTHER" id="PTHR35037">
    <property type="entry name" value="C-TERMINAL REGION OF AIDA-LIKE PROTEIN"/>
    <property type="match status" value="1"/>
</dbReference>
<keyword evidence="4" id="KW-1185">Reference proteome</keyword>
<protein>
    <recommendedName>
        <fullName evidence="2">Autotransporter domain-containing protein</fullName>
    </recommendedName>
</protein>
<dbReference type="SMART" id="SM00869">
    <property type="entry name" value="Autotransporter"/>
    <property type="match status" value="1"/>
</dbReference>
<name>A0A6J5EX64_9BURK</name>
<dbReference type="EMBL" id="CADIKF010000077">
    <property type="protein sequence ID" value="CAB3771189.1"/>
    <property type="molecule type" value="Genomic_DNA"/>
</dbReference>
<dbReference type="Pfam" id="PF12951">
    <property type="entry name" value="PATR"/>
    <property type="match status" value="18"/>
</dbReference>
<dbReference type="InterPro" id="IPR011050">
    <property type="entry name" value="Pectin_lyase_fold/virulence"/>
</dbReference>
<dbReference type="NCBIfam" id="TIGR01414">
    <property type="entry name" value="autotrans_barl"/>
    <property type="match status" value="2"/>
</dbReference>
<proteinExistence type="predicted"/>
<keyword evidence="1" id="KW-0732">Signal</keyword>
<dbReference type="Gene3D" id="2.160.20.20">
    <property type="match status" value="6"/>
</dbReference>
<dbReference type="InterPro" id="IPR051551">
    <property type="entry name" value="Autotransporter_adhesion"/>
</dbReference>
<sequence>MPDDQIRRNHALPKVPKCRRRSRSRPSPNLLHIKVVLRLSRLEQRIDLTLSSVPFFWATPLVLVSICMAALPAPAWATCTTTANVTTCTGTTNLGNTSIGSGPSAPDNAVVTIAPGASVIAGDASAISLRDGASVTVNDGATVTSAARSGNGLWSAGKNTVEFRSNGTLTVGNGATVSATGTSTNAEAVNLLGAGNTVVNHGTISGVNSAAIWFEDTVIGAANTIDNYGIVRTGNGSDQSIIANVIGSQRNGDVHFINRTGAVVYGGLSFASGNDVLTLYPSSVVTGGFNGGGGTNTLNLAGEAGSSDTLTGSISNFQTLTKTGLGTWTLSGSVGSNGGNAALAVDVQQGTLALTGNNANFNGTVEVDPAGTLEARAQSLPPGVTDNGLVRFVQTDNGNYAGTLTGTGSVTKTDAGVLTLSGTNSYQGGTLIQAGTVAIDADSRLGAATGSLTLDGGALELTSSFGLSASRAITVTANNGMIQTDAGVASTVSQAIGGAGALTKAGAGLLTFAGDNSYSGGTTISAGTLQLGNGGTTGSIVGNVTDNGTLAFNRSDSVTFDGAISGSGSVTQSGPGVTILTANNSYAGPTTISSGWLYVDGNQTGATGTTTAASGTRLGGNGTVGGSVVIANGATLGPGAVPATPATLTINGDLTLNPTSNLFYNMQQANVAGGQLNDLTVVNGNVTLDGVINIVDEGQTLGAGIYRVFDYDGTLTNNGLEIGSYMTATTTPQETSTTTRPLTGFTVQTSIPGQVNLVNTGGLTLNYWDVGPKNNGIINGGTGTWQASAGTVNDNWTGPDGAINAPWADGAFAIFMGTPGTVTVNDTVGAVTSKGMQFATDGYLVTGDPITLAAPSSGNLTTIRVGDGTAASIGMTATIDAVLAGTAGIIKEDLGTLVLNGANTYTNGTFVLGGTLQISSDANLGAPPTLLTIANGSTLRTTASFATGRLILLSGSSGGTPGGTIDTATGTQFTINGQILQGTQPASLTKTGNGTLILNSSNTYSGGTTVSAGTLQIGSGGTTGSILGNVLDDGALAFNRSNTVTFGGLISGSGTLGQTGTGTTVLTNNNTYTGGTTVSSGTLQLGNGGTTGSIVGDVTDNGALVFNRSDTVTFDGAISGSGSVTQSGPGVTILTANNSYAGPTTISSGWLYVDGNQTGATGATTAASGTRLGGNGTIGGNVVIADGATLAPGAVPTLPATLTINGDLMLNPTSNLFYNMVQANVAGGQLNDLTDVNGNLVLDGVINVVDQGQTLGAGVYRVIDYSGTLTDNGLTIGSYMTAPSSPQGAPVTVAPLTGFSVQTSVPGQVNLVNTAGLSLNYWDGQSGPKNNNTINGGAGTWQGTGGNDNWTDPNGAVNASWADDSYAIFMGTPGTVRVDDTTAGQVTATGMQFAVDGYVVTGDPIALRDATTGNLTTIRVGDGTPTGASMTATIDSALTGNAALVKDDLGTLVLNGLNTYTNGTGIFGGTLQISSDQNLGAANSAVGIANGSTLSTTGTFSSNRAILLGTSGIGTSGGTIETAAGTTLTLNGTIIENPSGPPAMLQKTGDGTLVLTGNGNTYTGGTTISAGTLQLGNGGASGSIPGDVTDNGTLAFDRSDTFTFGGVVSGTGALNQIGTGTTVVTNGNTYTGGTTISSGTLQLGNGGTTGSIVGDVADNSSFVFNRSDTLVFGGIVSGTGALNQIGTGTTVLTNSNTYTGGTTISAGTLQLGNGGTSGSIVGDVADNGTLLFNRSDTATFTGMVSGAGMLDQAGTGTTVLTNSNTYTGGTTISAGTLQLGNGGTSGSIVGDVIDNGSLVFNRLDDITYDGQIIGSGSLVKQGAGTAILTGGSTYSGGTTISAGTLQLGNGGTSGSIVGDIVDNGTLAIVHSDVLPIVGNVSGSGNIVQRGTGATVLLGTNSYSGPTNVASGALYVDGDQTAATGLVTAASGSTLGGSGTIGGSVTIANGGALAPGQIGIAPGTLTINGNLNLSSGSILNYGFGQANVVGGPLNDLAVVQGNVTLAGTLNVETTEGGTFDPGIYRVISYAGSLTNNGLAIGTVPSPDYFVQTAVSHQVNLINTAGLTFSYWDGVAGPKDNNSIEGGNGTWQNTSGNNNWTNELGVPNAAFANSTFAIFAGAPGTVTVDNSLGAVQAAGMQFATNGYVVTGGPVTLVGSSATPGESIIRVGDGTGPGASYIATIDSVLTGNPQLVKSDLGTLVLNAANTYAGGTQINGGVLQVQSDRNLGVSSSALGFNGGTLRTTGTFATARATALDDNGGTFEPVVGTTLTLDSAVSGTGVLTKTGAGTLVFAANNTYTNRTEITAGTLQVGNGGATGSIVGNVIDDGVLAFNRSDTYTYGGNIWGSGTVQQTGSGTTVMTGNNTYTGPTFVAAGTLRAGATNTFSPTSAVGVNPGATLDLNGFDQTVAGLANAGLVRFGGAPGTTLHVAGNYIGNGGALALNTYLGSDGSPSDRLVIDGGTATGGSTSMAANAASQSVKAGGASVKAAAATGGTSLLVNNAGGPGARTTGDGILVVDAVNGATTAPTAFSLGAPVVAGPYEYSLYRGGASDASTDDWFLRSILNCAAAPDAAECPPGSSPGAPAAPVYRPETSLYTALPSLALSFGSVLLDSLHERMGGQIGPQGDAPSGGDAKQPNALGWGRIVGITGTRDGGASGIYGSDGPTYNYRLYAAQAGVDVYQSKRPDSSADHAGLYVAYGEIDGDVDHFDGSDAGNDRIDGATVGAYWTHFGSTGWYVDNVIQGTRYDVKAFGPTGHLDSNGTGLGASVEGGYPIPLSNGMVIEPQAQLVYQTIHLNATHDDAANVSFSDVESLTGRFGVRLSNTWEFAPGTDTSPARKATVWVRASFINEFLGHPVTSFSSADGYVPFSVSIHGPGGKLDAGLDAQVSKRTSVYGSVQGQFTGDGHAVGAEVAVKVRF</sequence>
<dbReference type="GO" id="GO:0019867">
    <property type="term" value="C:outer membrane"/>
    <property type="evidence" value="ECO:0007669"/>
    <property type="project" value="InterPro"/>
</dbReference>
<dbReference type="Gene3D" id="2.40.128.130">
    <property type="entry name" value="Autotransporter beta-domain"/>
    <property type="match status" value="1"/>
</dbReference>
<dbReference type="InterPro" id="IPR006315">
    <property type="entry name" value="OM_autotransptr_brl_dom"/>
</dbReference>
<gene>
    <name evidence="3" type="ORF">LMG29739_05979</name>
</gene>
<accession>A0A6J5EX64</accession>
<dbReference type="PROSITE" id="PS51208">
    <property type="entry name" value="AUTOTRANSPORTER"/>
    <property type="match status" value="1"/>
</dbReference>
<dbReference type="Proteomes" id="UP000494329">
    <property type="component" value="Unassembled WGS sequence"/>
</dbReference>
<reference evidence="3 4" key="1">
    <citation type="submission" date="2020-04" db="EMBL/GenBank/DDBJ databases">
        <authorList>
            <person name="De Canck E."/>
        </authorList>
    </citation>
    <scope>NUCLEOTIDE SEQUENCE [LARGE SCALE GENOMIC DNA]</scope>
    <source>
        <strain evidence="3 4">LMG 29739</strain>
    </source>
</reference>